<name>A0ABT3PCV8_9ALTE</name>
<keyword evidence="1" id="KW-0227">DNA damage</keyword>
<organism evidence="3 4">
    <name type="scientific">Alteromonas aquimaris</name>
    <dbReference type="NCBI Taxonomy" id="2998417"/>
    <lineage>
        <taxon>Bacteria</taxon>
        <taxon>Pseudomonadati</taxon>
        <taxon>Pseudomonadota</taxon>
        <taxon>Gammaproteobacteria</taxon>
        <taxon>Alteromonadales</taxon>
        <taxon>Alteromonadaceae</taxon>
        <taxon>Alteromonas/Salinimonas group</taxon>
        <taxon>Alteromonas</taxon>
    </lineage>
</organism>
<sequence length="463" mass="52579">MLWLFLDFHQLSLDALAPILDKEEPRPCVIYEAEVNQIVQCNSYATEAGIEVGMGMAQAASLCSDLSIIDYKVDRETSHLKILANSLYQLIGDIVLIPPASLALRLDPSIRFYDGLRPLCQTIMNELNQQKVNFHFATGWSIESAKVLAKAKMDRILSDQAAIHNALLQCHLNQTDLTTQQVDSLARVGIHTLQSLLSLPTTEIGKRFDNKLISYLTALRGEVFPTCVYFHPEEKFAETIEPAYEISQTQHLLPWVNRLLNQLAVFLRLRNQVTASLTLTLFFREKEKESLQIGSAYPLSLAANWLPLFELHIEKLTLTEPVTALGLTANQTEQMNGHNSDFFYHRFHYFAKMQLLGKLQAKLGSDNVCTPTFNNDHRLEEASPAANFPAFIPHWHPLFIATTPLPLSESSQIQFGPVRIQTGWWDDQDVKRDYFIAQTSKGELLLVYKSSPEQQWFIQGWYG</sequence>
<dbReference type="InterPro" id="IPR001126">
    <property type="entry name" value="UmuC"/>
</dbReference>
<dbReference type="Proteomes" id="UP001142810">
    <property type="component" value="Unassembled WGS sequence"/>
</dbReference>
<evidence type="ECO:0000259" key="2">
    <source>
        <dbReference type="Pfam" id="PF00817"/>
    </source>
</evidence>
<dbReference type="InterPro" id="IPR050356">
    <property type="entry name" value="SulA_CellDiv_inhibitor"/>
</dbReference>
<evidence type="ECO:0000313" key="4">
    <source>
        <dbReference type="Proteomes" id="UP001142810"/>
    </source>
</evidence>
<dbReference type="InterPro" id="IPR043502">
    <property type="entry name" value="DNA/RNA_pol_sf"/>
</dbReference>
<dbReference type="SUPFAM" id="SSF56672">
    <property type="entry name" value="DNA/RNA polymerases"/>
    <property type="match status" value="1"/>
</dbReference>
<dbReference type="RefSeq" id="WP_265618857.1">
    <property type="nucleotide sequence ID" value="NZ_JAPFRD010000013.1"/>
</dbReference>
<keyword evidence="4" id="KW-1185">Reference proteome</keyword>
<gene>
    <name evidence="3" type="ORF">OPS25_15780</name>
</gene>
<dbReference type="Pfam" id="PF00817">
    <property type="entry name" value="IMS"/>
    <property type="match status" value="1"/>
</dbReference>
<dbReference type="PANTHER" id="PTHR35369:SF2">
    <property type="entry name" value="BLR3025 PROTEIN"/>
    <property type="match status" value="1"/>
</dbReference>
<dbReference type="EMBL" id="JAPFRD010000013">
    <property type="protein sequence ID" value="MCW8109966.1"/>
    <property type="molecule type" value="Genomic_DNA"/>
</dbReference>
<dbReference type="CDD" id="cd03468">
    <property type="entry name" value="PolY_like"/>
    <property type="match status" value="1"/>
</dbReference>
<comment type="caution">
    <text evidence="3">The sequence shown here is derived from an EMBL/GenBank/DDBJ whole genome shotgun (WGS) entry which is preliminary data.</text>
</comment>
<evidence type="ECO:0000256" key="1">
    <source>
        <dbReference type="ARBA" id="ARBA00022763"/>
    </source>
</evidence>
<evidence type="ECO:0000313" key="3">
    <source>
        <dbReference type="EMBL" id="MCW8109966.1"/>
    </source>
</evidence>
<dbReference type="PANTHER" id="PTHR35369">
    <property type="entry name" value="BLR3025 PROTEIN-RELATED"/>
    <property type="match status" value="1"/>
</dbReference>
<feature type="domain" description="UmuC" evidence="2">
    <location>
        <begin position="26"/>
        <end position="130"/>
    </location>
</feature>
<proteinExistence type="predicted"/>
<accession>A0ABT3PCV8</accession>
<reference evidence="3" key="1">
    <citation type="submission" date="2022-11" db="EMBL/GenBank/DDBJ databases">
        <title>Alteromonas sp. nov., isolated from sea water of the Qingdao.</title>
        <authorList>
            <person name="Wang Q."/>
        </authorList>
    </citation>
    <scope>NUCLEOTIDE SEQUENCE</scope>
    <source>
        <strain evidence="3">ASW11-7</strain>
    </source>
</reference>
<protein>
    <submittedName>
        <fullName evidence="3">DNA polymerase Y family protein</fullName>
    </submittedName>
</protein>